<keyword evidence="8" id="KW-0449">Lipoprotein</keyword>
<name>A0A0M6WWY4_9FIRM</name>
<evidence type="ECO:0000256" key="3">
    <source>
        <dbReference type="ARBA" id="ARBA00022692"/>
    </source>
</evidence>
<comment type="similarity">
    <text evidence="6">Belongs to the ABC-4 integral membrane protein family.</text>
</comment>
<keyword evidence="3 6" id="KW-0812">Transmembrane</keyword>
<gene>
    <name evidence="8" type="ORF">M72_15101</name>
</gene>
<feature type="transmembrane region" description="Helical" evidence="6">
    <location>
        <begin position="148"/>
        <end position="169"/>
    </location>
</feature>
<keyword evidence="6" id="KW-0813">Transport</keyword>
<evidence type="ECO:0000313" key="8">
    <source>
        <dbReference type="EMBL" id="CRL42262.1"/>
    </source>
</evidence>
<dbReference type="InterPro" id="IPR027022">
    <property type="entry name" value="ABC_permease_BceB-typ"/>
</dbReference>
<organism evidence="8 9">
    <name type="scientific">Roseburia faecis</name>
    <dbReference type="NCBI Taxonomy" id="301302"/>
    <lineage>
        <taxon>Bacteria</taxon>
        <taxon>Bacillati</taxon>
        <taxon>Bacillota</taxon>
        <taxon>Clostridia</taxon>
        <taxon>Lachnospirales</taxon>
        <taxon>Lachnospiraceae</taxon>
        <taxon>Roseburia</taxon>
    </lineage>
</organism>
<feature type="transmembrane region" description="Helical" evidence="6">
    <location>
        <begin position="630"/>
        <end position="654"/>
    </location>
</feature>
<sequence length="700" mass="80079">MMCKLALRNVKRMAKDYVVYFMTMAVVTALMFSFHTLLFSKDVQNLFQMDAMMSVMTGLATAFIVPIIAWLINYMVRFVLEKRSREFGIYLLVGVKKKEIARLYFTENLLLGAGAFLVGMGLGLLFQQILLSIFYSMVQLDYKLHLEWNRNCILMTAACYLGCYLLALFRSRKKFRKMNIHDLMESQRQNEEIKETHEKAKRWFLPLSVLFLVVFGVFLFCFKAWDTGVVIAFLIGLVLTIYLFYTGIAAWIACYVRKKGAAIYRGDALFLLRQFSSKIRTLRFTMGTLTALFTLAILGSSVAFMFNHFQNEVLVSKFPFDVQVYSSNAKDDFKQEIALLKQETTIKEIFTYKVYENETNQVNAYLYTHLKEFGTKYLNTDGTPDWKKINKNEELAYCNYDTYMGLSDYNRLRTMIGLSEVQLKEDQYAIHIKDRVLNQIGDFSGQINIQGTDGKLSFAGYHTEGFSQNGHNGGDYIIIVPDAALAQMHPYYAELVADIKDKAPVDLENRLDHLEEDPDKISVNGHAMTEAASDDWDGEALGNSCSGSDTIVTYTAKNLVRDNLIPEVKYMLSSLMFPLFYIGLVFLCVALTVLSVQQLSDSVKYKFRYRVLSQIGYSRREIRRMIFKQLVGYYLCPACVALAISGLVCVYTGGKFDFYTGVQAAPATYFLISSALFFGIYLVYFIITYIGFCRNVEEQG</sequence>
<dbReference type="RefSeq" id="WP_055068660.1">
    <property type="nucleotide sequence ID" value="NZ_CP173697.1"/>
</dbReference>
<dbReference type="STRING" id="301302.ERS852420_02723"/>
<feature type="transmembrane region" description="Helical" evidence="6">
    <location>
        <begin position="109"/>
        <end position="136"/>
    </location>
</feature>
<feature type="transmembrane region" description="Helical" evidence="6">
    <location>
        <begin position="203"/>
        <end position="225"/>
    </location>
</feature>
<evidence type="ECO:0000256" key="6">
    <source>
        <dbReference type="PIRNR" id="PIRNR018968"/>
    </source>
</evidence>
<accession>A0A0M6WWY4</accession>
<feature type="transmembrane region" description="Helical" evidence="6">
    <location>
        <begin position="51"/>
        <end position="76"/>
    </location>
</feature>
<dbReference type="AlphaFoldDB" id="A0A0M6WWY4"/>
<dbReference type="GO" id="GO:0055085">
    <property type="term" value="P:transmembrane transport"/>
    <property type="evidence" value="ECO:0007669"/>
    <property type="project" value="UniProtKB-UniRule"/>
</dbReference>
<evidence type="ECO:0000256" key="2">
    <source>
        <dbReference type="ARBA" id="ARBA00022475"/>
    </source>
</evidence>
<keyword evidence="5 6" id="KW-0472">Membrane</keyword>
<proteinExistence type="inferred from homology"/>
<feature type="transmembrane region" description="Helical" evidence="6">
    <location>
        <begin position="666"/>
        <end position="692"/>
    </location>
</feature>
<dbReference type="PANTHER" id="PTHR46795">
    <property type="entry name" value="ABC TRANSPORTER PERMEASE-RELATED-RELATED"/>
    <property type="match status" value="1"/>
</dbReference>
<dbReference type="EMBL" id="CVRR01000060">
    <property type="protein sequence ID" value="CRL42262.1"/>
    <property type="molecule type" value="Genomic_DNA"/>
</dbReference>
<dbReference type="OrthoDB" id="9781780at2"/>
<feature type="transmembrane region" description="Helical" evidence="6">
    <location>
        <begin position="282"/>
        <end position="306"/>
    </location>
</feature>
<feature type="domain" description="ABC3 transporter permease C-terminal" evidence="7">
    <location>
        <begin position="60"/>
        <end position="174"/>
    </location>
</feature>
<dbReference type="PIRSF" id="PIRSF018968">
    <property type="entry name" value="ABC_permease_BceB"/>
    <property type="match status" value="1"/>
</dbReference>
<evidence type="ECO:0000256" key="4">
    <source>
        <dbReference type="ARBA" id="ARBA00022989"/>
    </source>
</evidence>
<dbReference type="InterPro" id="IPR052536">
    <property type="entry name" value="ABC-4_Integral_Memb_Prot"/>
</dbReference>
<keyword evidence="9" id="KW-1185">Reference proteome</keyword>
<feature type="transmembrane region" description="Helical" evidence="6">
    <location>
        <begin position="575"/>
        <end position="596"/>
    </location>
</feature>
<evidence type="ECO:0000256" key="1">
    <source>
        <dbReference type="ARBA" id="ARBA00004651"/>
    </source>
</evidence>
<dbReference type="InterPro" id="IPR003838">
    <property type="entry name" value="ABC3_permease_C"/>
</dbReference>
<evidence type="ECO:0000259" key="7">
    <source>
        <dbReference type="Pfam" id="PF02687"/>
    </source>
</evidence>
<keyword evidence="4 6" id="KW-1133">Transmembrane helix</keyword>
<feature type="transmembrane region" description="Helical" evidence="6">
    <location>
        <begin position="17"/>
        <end position="39"/>
    </location>
</feature>
<evidence type="ECO:0000313" key="9">
    <source>
        <dbReference type="Proteomes" id="UP000049979"/>
    </source>
</evidence>
<dbReference type="PANTHER" id="PTHR46795:SF3">
    <property type="entry name" value="ABC TRANSPORTER PERMEASE"/>
    <property type="match status" value="1"/>
</dbReference>
<dbReference type="Proteomes" id="UP000049979">
    <property type="component" value="Unassembled WGS sequence"/>
</dbReference>
<reference evidence="9" key="1">
    <citation type="submission" date="2015-05" db="EMBL/GenBank/DDBJ databases">
        <authorList>
            <consortium name="Pathogen Informatics"/>
        </authorList>
    </citation>
    <scope>NUCLEOTIDE SEQUENCE [LARGE SCALE GENOMIC DNA]</scope>
    <source>
        <strain evidence="9">M72</strain>
    </source>
</reference>
<comment type="subcellular location">
    <subcellularLocation>
        <location evidence="1 6">Cell membrane</location>
        <topology evidence="1 6">Multi-pass membrane protein</topology>
    </subcellularLocation>
</comment>
<feature type="transmembrane region" description="Helical" evidence="6">
    <location>
        <begin position="231"/>
        <end position="256"/>
    </location>
</feature>
<keyword evidence="2 6" id="KW-1003">Cell membrane</keyword>
<dbReference type="Pfam" id="PF02687">
    <property type="entry name" value="FtsX"/>
    <property type="match status" value="1"/>
</dbReference>
<evidence type="ECO:0000256" key="5">
    <source>
        <dbReference type="ARBA" id="ARBA00023136"/>
    </source>
</evidence>
<dbReference type="GO" id="GO:0005886">
    <property type="term" value="C:plasma membrane"/>
    <property type="evidence" value="ECO:0007669"/>
    <property type="project" value="UniProtKB-SubCell"/>
</dbReference>
<protein>
    <submittedName>
        <fullName evidence="8">ABC-type transport system, involved in lipoprotein release, permease component</fullName>
    </submittedName>
</protein>